<evidence type="ECO:0000313" key="2">
    <source>
        <dbReference type="EMBL" id="TKR92334.1"/>
    </source>
</evidence>
<reference evidence="2" key="3">
    <citation type="journal article" date="2019" name="G3 (Bethesda)">
        <title>Hybrid Assembly of the Genome of the Entomopathogenic Nematode Steinernema carpocapsae Identifies the X-Chromosome.</title>
        <authorList>
            <person name="Serra L."/>
            <person name="Macchietto M."/>
            <person name="Macias-Munoz A."/>
            <person name="McGill C.J."/>
            <person name="Rodriguez I.M."/>
            <person name="Rodriguez B."/>
            <person name="Murad R."/>
            <person name="Mortazavi A."/>
        </authorList>
    </citation>
    <scope>NUCLEOTIDE SEQUENCE</scope>
    <source>
        <strain evidence="2">ALL</strain>
    </source>
</reference>
<dbReference type="PANTHER" id="PTHR24416:SF617">
    <property type="entry name" value="RET ONCOGENE, ISOFORM A"/>
    <property type="match status" value="1"/>
</dbReference>
<accession>A0A4U5P8Y6</accession>
<dbReference type="SUPFAM" id="SSF56112">
    <property type="entry name" value="Protein kinase-like (PK-like)"/>
    <property type="match status" value="1"/>
</dbReference>
<dbReference type="GO" id="GO:0005886">
    <property type="term" value="C:plasma membrane"/>
    <property type="evidence" value="ECO:0007669"/>
    <property type="project" value="TreeGrafter"/>
</dbReference>
<dbReference type="GO" id="GO:0004714">
    <property type="term" value="F:transmembrane receptor protein tyrosine kinase activity"/>
    <property type="evidence" value="ECO:0007669"/>
    <property type="project" value="TreeGrafter"/>
</dbReference>
<dbReference type="InterPro" id="IPR001245">
    <property type="entry name" value="Ser-Thr/Tyr_kinase_cat_dom"/>
</dbReference>
<comment type="caution">
    <text evidence="2">The sequence shown here is derived from an EMBL/GenBank/DDBJ whole genome shotgun (WGS) entry which is preliminary data.</text>
</comment>
<gene>
    <name evidence="2" type="ORF">L596_007009</name>
</gene>
<name>A0A4U5P8Y6_STECR</name>
<dbReference type="GO" id="GO:0043235">
    <property type="term" value="C:receptor complex"/>
    <property type="evidence" value="ECO:0007669"/>
    <property type="project" value="TreeGrafter"/>
</dbReference>
<dbReference type="InterPro" id="IPR050122">
    <property type="entry name" value="RTK"/>
</dbReference>
<dbReference type="GO" id="GO:0007169">
    <property type="term" value="P:cell surface receptor protein tyrosine kinase signaling pathway"/>
    <property type="evidence" value="ECO:0007669"/>
    <property type="project" value="TreeGrafter"/>
</dbReference>
<dbReference type="SMART" id="SM00219">
    <property type="entry name" value="TyrKc"/>
    <property type="match status" value="1"/>
</dbReference>
<reference evidence="2" key="2">
    <citation type="journal article" date="2015" name="Genome Biol.">
        <title>Comparative genomics of Steinernema reveals deeply conserved gene regulatory networks.</title>
        <authorList>
            <person name="Dillman A.R."/>
            <person name="Macchietto M."/>
            <person name="Porter C.F."/>
            <person name="Rogers A."/>
            <person name="Williams B."/>
            <person name="Antoshechkin I."/>
            <person name="Lee M.M."/>
            <person name="Goodwin Z."/>
            <person name="Lu X."/>
            <person name="Lewis E.E."/>
            <person name="Goodrich-Blair H."/>
            <person name="Stock S.P."/>
            <person name="Adams B.J."/>
            <person name="Sternberg P.W."/>
            <person name="Mortazavi A."/>
        </authorList>
    </citation>
    <scope>NUCLEOTIDE SEQUENCE [LARGE SCALE GENOMIC DNA]</scope>
    <source>
        <strain evidence="2">ALL</strain>
    </source>
</reference>
<dbReference type="EMBL" id="AZBU02000002">
    <property type="protein sequence ID" value="TKR92334.1"/>
    <property type="molecule type" value="Genomic_DNA"/>
</dbReference>
<dbReference type="STRING" id="34508.A0A4U5P8Y6"/>
<dbReference type="PANTHER" id="PTHR24416">
    <property type="entry name" value="TYROSINE-PROTEIN KINASE RECEPTOR"/>
    <property type="match status" value="1"/>
</dbReference>
<organism evidence="2">
    <name type="scientific">Steinernema carpocapsae</name>
    <name type="common">Entomopathogenic nematode</name>
    <dbReference type="NCBI Taxonomy" id="34508"/>
    <lineage>
        <taxon>Eukaryota</taxon>
        <taxon>Metazoa</taxon>
        <taxon>Ecdysozoa</taxon>
        <taxon>Nematoda</taxon>
        <taxon>Chromadorea</taxon>
        <taxon>Rhabditida</taxon>
        <taxon>Tylenchina</taxon>
        <taxon>Panagrolaimomorpha</taxon>
        <taxon>Strongyloidoidea</taxon>
        <taxon>Steinernematidae</taxon>
        <taxon>Steinernema</taxon>
    </lineage>
</organism>
<dbReference type="Pfam" id="PF07714">
    <property type="entry name" value="PK_Tyr_Ser-Thr"/>
    <property type="match status" value="1"/>
</dbReference>
<dbReference type="OrthoDB" id="546826at2759"/>
<dbReference type="PROSITE" id="PS50011">
    <property type="entry name" value="PROTEIN_KINASE_DOM"/>
    <property type="match status" value="1"/>
</dbReference>
<dbReference type="InterPro" id="IPR011009">
    <property type="entry name" value="Kinase-like_dom_sf"/>
</dbReference>
<dbReference type="InterPro" id="IPR000719">
    <property type="entry name" value="Prot_kinase_dom"/>
</dbReference>
<sequence length="131" mass="15461">MDDRLRPTILVTKFMLHKDLAQYLRCPNIVVTLEQIFRFCKRGNRACIHLENSEDGYNARTNRALPFHLMSIEAFDGHFSFKSDVWAFGNLVWEIATRGHLPWNGIARDELQYLLRNGERLPREEVIDRLM</sequence>
<feature type="domain" description="Protein kinase" evidence="1">
    <location>
        <begin position="1"/>
        <end position="131"/>
    </location>
</feature>
<reference evidence="2" key="1">
    <citation type="submission" date="2013-11" db="EMBL/GenBank/DDBJ databases">
        <authorList>
            <person name="Sternberg P."/>
            <person name="Dillman A."/>
            <person name="Macchietto M."/>
        </authorList>
    </citation>
    <scope>NUCLEOTIDE SEQUENCE</scope>
    <source>
        <strain evidence="2">ALL</strain>
    </source>
</reference>
<dbReference type="AlphaFoldDB" id="A0A4U5P8Y6"/>
<evidence type="ECO:0000259" key="1">
    <source>
        <dbReference type="PROSITE" id="PS50011"/>
    </source>
</evidence>
<protein>
    <recommendedName>
        <fullName evidence="1">Protein kinase domain-containing protein</fullName>
    </recommendedName>
</protein>
<dbReference type="InterPro" id="IPR020635">
    <property type="entry name" value="Tyr_kinase_cat_dom"/>
</dbReference>
<dbReference type="GO" id="GO:0005524">
    <property type="term" value="F:ATP binding"/>
    <property type="evidence" value="ECO:0007669"/>
    <property type="project" value="InterPro"/>
</dbReference>
<proteinExistence type="predicted"/>
<dbReference type="Gene3D" id="1.10.510.10">
    <property type="entry name" value="Transferase(Phosphotransferase) domain 1"/>
    <property type="match status" value="1"/>
</dbReference>